<dbReference type="RefSeq" id="WP_376837582.1">
    <property type="nucleotide sequence ID" value="NZ_JBHMAU010000003.1"/>
</dbReference>
<dbReference type="EMBL" id="JBHMAU010000003">
    <property type="protein sequence ID" value="MFB9774907.1"/>
    <property type="molecule type" value="Genomic_DNA"/>
</dbReference>
<sequence>MATTTANRAAFPVIGLLAFTVSGFLTIMTENMPSGLLPQISDGLGVSESFAGQLLTLYALGSVVAAIPIVTATRGMDRRPLLMTTIAVLLVFNSLTALSGSYVLTLIARFIAGMAAGVIWGLLAGYARRLVPVEQQGKAMAVVGVGQPIALCLGVPLGAWLGSILEWRGVFWTMSAIALVLLIWIRIAVPNVPGQPPESRRPLLEVVRTPGLRPVLCVIFIWLLAHNILYTYIAPFAIETGVGAERVGLLLAIFGVASIIGVWLIGARIDAALRKLTIVSLAGFAIAAIILAFATDSTVLAYVGTVLWGLTFGGAPTLLQTATADVGGDDADIALSMLVTVFNLAVAGGGLIGGVLLQPLGVTQFPIVLAVLAVAGLAIVWASKSGFRPGHRGTHMNVETATDSAEHQVNQPST</sequence>
<feature type="transmembrane region" description="Helical" evidence="6">
    <location>
        <begin position="363"/>
        <end position="382"/>
    </location>
</feature>
<dbReference type="InterPro" id="IPR011701">
    <property type="entry name" value="MFS"/>
</dbReference>
<evidence type="ECO:0000256" key="4">
    <source>
        <dbReference type="ARBA" id="ARBA00022989"/>
    </source>
</evidence>
<dbReference type="PANTHER" id="PTHR43124">
    <property type="entry name" value="PURINE EFFLUX PUMP PBUE"/>
    <property type="match status" value="1"/>
</dbReference>
<feature type="transmembrane region" description="Helical" evidence="6">
    <location>
        <begin position="331"/>
        <end position="357"/>
    </location>
</feature>
<dbReference type="CDD" id="cd17324">
    <property type="entry name" value="MFS_NepI_like"/>
    <property type="match status" value="1"/>
</dbReference>
<keyword evidence="4 6" id="KW-1133">Transmembrane helix</keyword>
<accession>A0ABV5WYU8</accession>
<dbReference type="InterPro" id="IPR050189">
    <property type="entry name" value="MFS_Efflux_Transporters"/>
</dbReference>
<evidence type="ECO:0000256" key="6">
    <source>
        <dbReference type="SAM" id="Phobius"/>
    </source>
</evidence>
<evidence type="ECO:0000256" key="2">
    <source>
        <dbReference type="ARBA" id="ARBA00022475"/>
    </source>
</evidence>
<evidence type="ECO:0000313" key="9">
    <source>
        <dbReference type="Proteomes" id="UP001589707"/>
    </source>
</evidence>
<keyword evidence="5 6" id="KW-0472">Membrane</keyword>
<feature type="transmembrane region" description="Helical" evidence="6">
    <location>
        <begin position="276"/>
        <end position="294"/>
    </location>
</feature>
<proteinExistence type="predicted"/>
<evidence type="ECO:0000256" key="5">
    <source>
        <dbReference type="ARBA" id="ARBA00023136"/>
    </source>
</evidence>
<keyword evidence="3 6" id="KW-0812">Transmembrane</keyword>
<evidence type="ECO:0000256" key="3">
    <source>
        <dbReference type="ARBA" id="ARBA00022692"/>
    </source>
</evidence>
<feature type="domain" description="Major facilitator superfamily (MFS) profile" evidence="7">
    <location>
        <begin position="15"/>
        <end position="388"/>
    </location>
</feature>
<dbReference type="PANTHER" id="PTHR43124:SF3">
    <property type="entry name" value="CHLORAMPHENICOL EFFLUX PUMP RV0191"/>
    <property type="match status" value="1"/>
</dbReference>
<evidence type="ECO:0000259" key="7">
    <source>
        <dbReference type="PROSITE" id="PS50850"/>
    </source>
</evidence>
<dbReference type="Pfam" id="PF07690">
    <property type="entry name" value="MFS_1"/>
    <property type="match status" value="1"/>
</dbReference>
<dbReference type="Proteomes" id="UP001589707">
    <property type="component" value="Unassembled WGS sequence"/>
</dbReference>
<comment type="subcellular location">
    <subcellularLocation>
        <location evidence="1">Cell membrane</location>
        <topology evidence="1">Multi-pass membrane protein</topology>
    </subcellularLocation>
</comment>
<feature type="transmembrane region" description="Helical" evidence="6">
    <location>
        <begin position="9"/>
        <end position="29"/>
    </location>
</feature>
<dbReference type="PROSITE" id="PS50850">
    <property type="entry name" value="MFS"/>
    <property type="match status" value="1"/>
</dbReference>
<gene>
    <name evidence="8" type="ORF">ACFFN1_00440</name>
</gene>
<feature type="transmembrane region" description="Helical" evidence="6">
    <location>
        <begin position="81"/>
        <end position="100"/>
    </location>
</feature>
<evidence type="ECO:0000313" key="8">
    <source>
        <dbReference type="EMBL" id="MFB9774907.1"/>
    </source>
</evidence>
<keyword evidence="2" id="KW-1003">Cell membrane</keyword>
<feature type="transmembrane region" description="Helical" evidence="6">
    <location>
        <begin position="169"/>
        <end position="189"/>
    </location>
</feature>
<dbReference type="Gene3D" id="1.20.1250.20">
    <property type="entry name" value="MFS general substrate transporter like domains"/>
    <property type="match status" value="1"/>
</dbReference>
<dbReference type="InterPro" id="IPR036259">
    <property type="entry name" value="MFS_trans_sf"/>
</dbReference>
<feature type="transmembrane region" description="Helical" evidence="6">
    <location>
        <begin position="300"/>
        <end position="319"/>
    </location>
</feature>
<feature type="transmembrane region" description="Helical" evidence="6">
    <location>
        <begin position="210"/>
        <end position="229"/>
    </location>
</feature>
<protein>
    <submittedName>
        <fullName evidence="8">MFS transporter</fullName>
    </submittedName>
</protein>
<dbReference type="SUPFAM" id="SSF103473">
    <property type="entry name" value="MFS general substrate transporter"/>
    <property type="match status" value="1"/>
</dbReference>
<organism evidence="8 9">
    <name type="scientific">Brevibacterium otitidis</name>
    <dbReference type="NCBI Taxonomy" id="53364"/>
    <lineage>
        <taxon>Bacteria</taxon>
        <taxon>Bacillati</taxon>
        <taxon>Actinomycetota</taxon>
        <taxon>Actinomycetes</taxon>
        <taxon>Micrococcales</taxon>
        <taxon>Brevibacteriaceae</taxon>
        <taxon>Brevibacterium</taxon>
    </lineage>
</organism>
<dbReference type="InterPro" id="IPR020846">
    <property type="entry name" value="MFS_dom"/>
</dbReference>
<name>A0ABV5WYU8_9MICO</name>
<keyword evidence="9" id="KW-1185">Reference proteome</keyword>
<feature type="transmembrane region" description="Helical" evidence="6">
    <location>
        <begin position="49"/>
        <end position="69"/>
    </location>
</feature>
<feature type="transmembrane region" description="Helical" evidence="6">
    <location>
        <begin position="106"/>
        <end position="127"/>
    </location>
</feature>
<evidence type="ECO:0000256" key="1">
    <source>
        <dbReference type="ARBA" id="ARBA00004651"/>
    </source>
</evidence>
<reference evidence="8 9" key="1">
    <citation type="submission" date="2024-09" db="EMBL/GenBank/DDBJ databases">
        <authorList>
            <person name="Sun Q."/>
            <person name="Mori K."/>
        </authorList>
    </citation>
    <scope>NUCLEOTIDE SEQUENCE [LARGE SCALE GENOMIC DNA]</scope>
    <source>
        <strain evidence="8 9">JCM 11683</strain>
    </source>
</reference>
<comment type="caution">
    <text evidence="8">The sequence shown here is derived from an EMBL/GenBank/DDBJ whole genome shotgun (WGS) entry which is preliminary data.</text>
</comment>
<feature type="transmembrane region" description="Helical" evidence="6">
    <location>
        <begin position="249"/>
        <end position="269"/>
    </location>
</feature>
<feature type="transmembrane region" description="Helical" evidence="6">
    <location>
        <begin position="139"/>
        <end position="163"/>
    </location>
</feature>